<dbReference type="InterPro" id="IPR009270">
    <property type="entry name" value="DUF927"/>
</dbReference>
<protein>
    <submittedName>
        <fullName evidence="4">DNA primase/polymerase</fullName>
    </submittedName>
</protein>
<feature type="compositionally biased region" description="Basic and acidic residues" evidence="1">
    <location>
        <begin position="87"/>
        <end position="97"/>
    </location>
</feature>
<accession>A0A1B3B066</accession>
<name>A0A1B3B066_9CAUD</name>
<evidence type="ECO:0000256" key="1">
    <source>
        <dbReference type="SAM" id="MobiDB-lite"/>
    </source>
</evidence>
<evidence type="ECO:0000259" key="3">
    <source>
        <dbReference type="SMART" id="SM00943"/>
    </source>
</evidence>
<dbReference type="OrthoDB" id="253at10239"/>
<sequence length="852" mass="93723">MKLPHNLSAAQPQDLQNVEELFLYWVGQGWSVFPLAPRSKEPYKGSAGVKDATRDPETLARWAKLYPDCNVGGSCAGKLVVDVDPRSGGKVPEDLPPTRRHYSGRGDGGVHLVYSLHDLQRVKSGANVLGPGVDVKTGANSYVVLPGSVHPETGQKYTQDDQPVVFVPDSLLKRVRTVQATGGEGNADVKSLLTSLLNNPPAEGGRNEWLTKVCGHYAKRYRAEPDLYWYHVNAANKLLPQPLDQGEVDKTGKSVWNTESSGHPERDFLETLKEESGWLVSDDYQLLTAGYVGDDKKTEPVAVQFADFDLKLVGVLRDPEDNSLTYDCLLQLHRDKTETPVSLEADLFGDARALKRRLASFGASVTQPDKLVHKTPEWPTKLHQYLQSQPAPVALQVNRLGWCEEEQGFLTFDGVLDANGPRGYSVARPNPTLRSSRAATQHYGTEQTAEEARQVLAEVCEFQDDLTVALFGGWWAANFAKHLVRKHVPLFPVCAVEAASGSGKTSGFFSLMVQLSGSTTGEGHYTVPTLRNALAANYNGLVWVDDLDEPQSVHELIRVLTAGGTLTKMVNQSVSVNYDLVGSLLLSGESLELHDQKATLDRCVLVNPSSPTDRKSAKGDYSQWNDVVEVTDRLTRLGGGASLAGHYVTAVLAVEREVANACVELRTKLPSGREGSRLLVLAVGSRLLDYLLSKDRDKKLLTEGGGHYAEVVRTQVLEAPRETLDASGNVRVKLKNDNTLTQKLLPKYLSDKTLNPAGRSPVATAYEEDDSYEVYVNVRALADWWKKENFGQVSSRTESENGLNQQLDALYQAFPNDVERGRRARVGQNGPVRRFTVLKGELAREVVYRSQD</sequence>
<dbReference type="Proteomes" id="UP000203019">
    <property type="component" value="Segment"/>
</dbReference>
<dbReference type="GeneID" id="29063313"/>
<proteinExistence type="predicted"/>
<dbReference type="InterPro" id="IPR014820">
    <property type="entry name" value="PriCT_1"/>
</dbReference>
<dbReference type="Pfam" id="PF06048">
    <property type="entry name" value="DUF927"/>
    <property type="match status" value="1"/>
</dbReference>
<dbReference type="Pfam" id="PF09250">
    <property type="entry name" value="Prim-Pol"/>
    <property type="match status" value="1"/>
</dbReference>
<gene>
    <name evidence="4" type="primary">29</name>
    <name evidence="4" type="ORF">SEA_GHOBES_29</name>
</gene>
<evidence type="ECO:0000259" key="2">
    <source>
        <dbReference type="SMART" id="SM00942"/>
    </source>
</evidence>
<dbReference type="CDD" id="cd04859">
    <property type="entry name" value="Prim_Pol"/>
    <property type="match status" value="1"/>
</dbReference>
<dbReference type="SUPFAM" id="SSF56747">
    <property type="entry name" value="Prim-pol domain"/>
    <property type="match status" value="1"/>
</dbReference>
<dbReference type="SMART" id="SM00942">
    <property type="entry name" value="PriCT_1"/>
    <property type="match status" value="1"/>
</dbReference>
<dbReference type="InterPro" id="IPR015330">
    <property type="entry name" value="DNA_primase/pol_bifunc_N"/>
</dbReference>
<dbReference type="RefSeq" id="YP_009281132.1">
    <property type="nucleotide sequence ID" value="NC_031028.1"/>
</dbReference>
<reference evidence="5" key="1">
    <citation type="submission" date="2016-07" db="EMBL/GenBank/DDBJ databases">
        <authorList>
            <person name="Florea S."/>
            <person name="Webb J.S."/>
            <person name="Jaromczyk J."/>
            <person name="Schardl C.L."/>
        </authorList>
    </citation>
    <scope>NUCLEOTIDE SEQUENCE [LARGE SCALE GENOMIC DNA]</scope>
</reference>
<organism evidence="4 5">
    <name type="scientific">Gordonia phage Ghobes</name>
    <dbReference type="NCBI Taxonomy" id="1887647"/>
    <lineage>
        <taxon>Viruses</taxon>
        <taxon>Duplodnaviria</taxon>
        <taxon>Heunggongvirae</taxon>
        <taxon>Uroviricota</taxon>
        <taxon>Caudoviricetes</taxon>
        <taxon>Ghobesvirus</taxon>
        <taxon>Ghobesvirus ghobes</taxon>
    </lineage>
</organism>
<dbReference type="EMBL" id="KX557278">
    <property type="protein sequence ID" value="AOE44381.1"/>
    <property type="molecule type" value="Genomic_DNA"/>
</dbReference>
<evidence type="ECO:0000313" key="5">
    <source>
        <dbReference type="Proteomes" id="UP000203019"/>
    </source>
</evidence>
<feature type="region of interest" description="Disordered" evidence="1">
    <location>
        <begin position="87"/>
        <end position="106"/>
    </location>
</feature>
<dbReference type="Pfam" id="PF08708">
    <property type="entry name" value="PriCT_1"/>
    <property type="match status" value="1"/>
</dbReference>
<dbReference type="KEGG" id="vg:29063313"/>
<feature type="domain" description="Primase C-terminal 1" evidence="2">
    <location>
        <begin position="195"/>
        <end position="261"/>
    </location>
</feature>
<feature type="domain" description="DNA primase/polymerase bifunctional N-terminal" evidence="3">
    <location>
        <begin position="22"/>
        <end position="171"/>
    </location>
</feature>
<evidence type="ECO:0000313" key="4">
    <source>
        <dbReference type="EMBL" id="AOE44381.1"/>
    </source>
</evidence>
<dbReference type="SMART" id="SM00943">
    <property type="entry name" value="Prim-Pol"/>
    <property type="match status" value="1"/>
</dbReference>
<keyword evidence="5" id="KW-1185">Reference proteome</keyword>